<dbReference type="InterPro" id="IPR012263">
    <property type="entry name" value="M_m6A_EcoRV"/>
</dbReference>
<evidence type="ECO:0000313" key="8">
    <source>
        <dbReference type="Proteomes" id="UP001161325"/>
    </source>
</evidence>
<dbReference type="SUPFAM" id="SSF53335">
    <property type="entry name" value="S-adenosyl-L-methionine-dependent methyltransferases"/>
    <property type="match status" value="1"/>
</dbReference>
<dbReference type="GO" id="GO:0009007">
    <property type="term" value="F:site-specific DNA-methyltransferase (adenine-specific) activity"/>
    <property type="evidence" value="ECO:0007669"/>
    <property type="project" value="UniProtKB-EC"/>
</dbReference>
<evidence type="ECO:0000256" key="3">
    <source>
        <dbReference type="ARBA" id="ARBA00022603"/>
    </source>
</evidence>
<protein>
    <recommendedName>
        <fullName evidence="2">site-specific DNA-methyltransferase (adenine-specific)</fullName>
        <ecNumber evidence="2">2.1.1.72</ecNumber>
    </recommendedName>
</protein>
<dbReference type="InterPro" id="IPR029063">
    <property type="entry name" value="SAM-dependent_MTases_sf"/>
</dbReference>
<comment type="caution">
    <text evidence="7">The sequence shown here is derived from an EMBL/GenBank/DDBJ whole genome shotgun (WGS) entry which is preliminary data.</text>
</comment>
<dbReference type="Gene3D" id="1.10.1020.10">
    <property type="entry name" value="Adenine-specific Methyltransferase, Domain 2"/>
    <property type="match status" value="1"/>
</dbReference>
<evidence type="ECO:0000256" key="2">
    <source>
        <dbReference type="ARBA" id="ARBA00011900"/>
    </source>
</evidence>
<dbReference type="Pfam" id="PF02086">
    <property type="entry name" value="MethyltransfD12"/>
    <property type="match status" value="1"/>
</dbReference>
<evidence type="ECO:0000256" key="1">
    <source>
        <dbReference type="ARBA" id="ARBA00006594"/>
    </source>
</evidence>
<comment type="similarity">
    <text evidence="1">Belongs to the N(4)/N(6)-methyltransferase family.</text>
</comment>
<dbReference type="GO" id="GO:1904047">
    <property type="term" value="F:S-adenosyl-L-methionine binding"/>
    <property type="evidence" value="ECO:0007669"/>
    <property type="project" value="TreeGrafter"/>
</dbReference>
<gene>
    <name evidence="7" type="ORF">rosag_15640</name>
</gene>
<keyword evidence="8" id="KW-1185">Reference proteome</keyword>
<dbReference type="InterPro" id="IPR002052">
    <property type="entry name" value="DNA_methylase_N6_adenine_CS"/>
</dbReference>
<comment type="catalytic activity">
    <reaction evidence="6">
        <text>a 2'-deoxyadenosine in DNA + S-adenosyl-L-methionine = an N(6)-methyl-2'-deoxyadenosine in DNA + S-adenosyl-L-homocysteine + H(+)</text>
        <dbReference type="Rhea" id="RHEA:15197"/>
        <dbReference type="Rhea" id="RHEA-COMP:12418"/>
        <dbReference type="Rhea" id="RHEA-COMP:12419"/>
        <dbReference type="ChEBI" id="CHEBI:15378"/>
        <dbReference type="ChEBI" id="CHEBI:57856"/>
        <dbReference type="ChEBI" id="CHEBI:59789"/>
        <dbReference type="ChEBI" id="CHEBI:90615"/>
        <dbReference type="ChEBI" id="CHEBI:90616"/>
        <dbReference type="EC" id="2.1.1.72"/>
    </reaction>
</comment>
<dbReference type="RefSeq" id="WP_284349492.1">
    <property type="nucleotide sequence ID" value="NZ_BRXS01000002.1"/>
</dbReference>
<keyword evidence="3 7" id="KW-0489">Methyltransferase</keyword>
<dbReference type="Proteomes" id="UP001161325">
    <property type="component" value="Unassembled WGS sequence"/>
</dbReference>
<dbReference type="GO" id="GO:0032259">
    <property type="term" value="P:methylation"/>
    <property type="evidence" value="ECO:0007669"/>
    <property type="project" value="UniProtKB-KW"/>
</dbReference>
<dbReference type="AlphaFoldDB" id="A0AA37Q8M1"/>
<dbReference type="EC" id="2.1.1.72" evidence="2"/>
<dbReference type="GO" id="GO:0006298">
    <property type="term" value="P:mismatch repair"/>
    <property type="evidence" value="ECO:0007669"/>
    <property type="project" value="TreeGrafter"/>
</dbReference>
<dbReference type="InterPro" id="IPR023095">
    <property type="entry name" value="Ade_MeTrfase_dom_2"/>
</dbReference>
<dbReference type="EMBL" id="BRXS01000002">
    <property type="protein sequence ID" value="GLC25051.1"/>
    <property type="molecule type" value="Genomic_DNA"/>
</dbReference>
<dbReference type="GO" id="GO:0043565">
    <property type="term" value="F:sequence-specific DNA binding"/>
    <property type="evidence" value="ECO:0007669"/>
    <property type="project" value="TreeGrafter"/>
</dbReference>
<accession>A0AA37Q8M1</accession>
<evidence type="ECO:0000256" key="6">
    <source>
        <dbReference type="ARBA" id="ARBA00047942"/>
    </source>
</evidence>
<keyword evidence="5" id="KW-0949">S-adenosyl-L-methionine</keyword>
<reference evidence="7" key="1">
    <citation type="submission" date="2022-08" db="EMBL/GenBank/DDBJ databases">
        <title>Draft genome sequencing of Roseisolibacter agri AW1220.</title>
        <authorList>
            <person name="Tobiishi Y."/>
            <person name="Tonouchi A."/>
        </authorList>
    </citation>
    <scope>NUCLEOTIDE SEQUENCE</scope>
    <source>
        <strain evidence="7">AW1220</strain>
    </source>
</reference>
<dbReference type="Gene3D" id="3.40.50.150">
    <property type="entry name" value="Vaccinia Virus protein VP39"/>
    <property type="match status" value="1"/>
</dbReference>
<dbReference type="PROSITE" id="PS00092">
    <property type="entry name" value="N6_MTASE"/>
    <property type="match status" value="1"/>
</dbReference>
<dbReference type="PANTHER" id="PTHR30481">
    <property type="entry name" value="DNA ADENINE METHYLASE"/>
    <property type="match status" value="1"/>
</dbReference>
<dbReference type="PIRSF" id="PIRSF000398">
    <property type="entry name" value="M_m6A_EcoRV"/>
    <property type="match status" value="1"/>
</dbReference>
<sequence length="292" mass="33987">MPRYRTPLRYPGGKQRLAPFIAEILEANDADGWAYAEPYAGGAGVAMELLMDRKVSRVYLNDSSRHIYAFWKSILDQTEEFCRKISRVSLTLEAWRRHREVVRHPDDHDLLELGFSTFFLNRCNRSGVLTAGVIGGKEQVGKWRIDARFPRTELITRIQLIANKRRQISVSNMDAEKFMTTRVPKLPESTLVYCDPPYFQRAERLYLNTYEPEDHGRLASTIQQKLQRPWLVSYDGHPTILDLYRDRRQFTYSLQYSAIESYQGTEVFVFSDDLELPDTSRLSYIDEALATL</sequence>
<organism evidence="7 8">
    <name type="scientific">Roseisolibacter agri</name>
    <dbReference type="NCBI Taxonomy" id="2014610"/>
    <lineage>
        <taxon>Bacteria</taxon>
        <taxon>Pseudomonadati</taxon>
        <taxon>Gemmatimonadota</taxon>
        <taxon>Gemmatimonadia</taxon>
        <taxon>Gemmatimonadales</taxon>
        <taxon>Gemmatimonadaceae</taxon>
        <taxon>Roseisolibacter</taxon>
    </lineage>
</organism>
<dbReference type="PRINTS" id="PR00505">
    <property type="entry name" value="D12N6MTFRASE"/>
</dbReference>
<keyword evidence="4" id="KW-0808">Transferase</keyword>
<dbReference type="InterPro" id="IPR012327">
    <property type="entry name" value="MeTrfase_D12"/>
</dbReference>
<evidence type="ECO:0000256" key="5">
    <source>
        <dbReference type="ARBA" id="ARBA00022691"/>
    </source>
</evidence>
<dbReference type="GO" id="GO:0009307">
    <property type="term" value="P:DNA restriction-modification system"/>
    <property type="evidence" value="ECO:0007669"/>
    <property type="project" value="InterPro"/>
</dbReference>
<name>A0AA37Q8M1_9BACT</name>
<evidence type="ECO:0000256" key="4">
    <source>
        <dbReference type="ARBA" id="ARBA00022679"/>
    </source>
</evidence>
<proteinExistence type="inferred from homology"/>
<evidence type="ECO:0000313" key="7">
    <source>
        <dbReference type="EMBL" id="GLC25051.1"/>
    </source>
</evidence>
<dbReference type="PANTHER" id="PTHR30481:SF2">
    <property type="entry name" value="SITE-SPECIFIC DNA-METHYLTRANSFERASE (ADENINE-SPECIFIC)"/>
    <property type="match status" value="1"/>
</dbReference>